<dbReference type="SMART" id="SM00028">
    <property type="entry name" value="TPR"/>
    <property type="match status" value="7"/>
</dbReference>
<dbReference type="InterPro" id="IPR024983">
    <property type="entry name" value="CHAT_dom"/>
</dbReference>
<feature type="domain" description="CHAT" evidence="5">
    <location>
        <begin position="684"/>
        <end position="1001"/>
    </location>
</feature>
<evidence type="ECO:0000259" key="5">
    <source>
        <dbReference type="Pfam" id="PF12770"/>
    </source>
</evidence>
<keyword evidence="4" id="KW-0732">Signal</keyword>
<dbReference type="EMBL" id="DSVI01000027">
    <property type="protein sequence ID" value="HGT49226.1"/>
    <property type="molecule type" value="Genomic_DNA"/>
</dbReference>
<reference evidence="6" key="1">
    <citation type="journal article" date="2020" name="mSystems">
        <title>Genome- and Community-Level Interaction Insights into Carbon Utilization and Element Cycling Functions of Hydrothermarchaeota in Hydrothermal Sediment.</title>
        <authorList>
            <person name="Zhou Z."/>
            <person name="Liu Y."/>
            <person name="Xu W."/>
            <person name="Pan J."/>
            <person name="Luo Z.H."/>
            <person name="Li M."/>
        </authorList>
    </citation>
    <scope>NUCLEOTIDE SEQUENCE [LARGE SCALE GENOMIC DNA]</scope>
    <source>
        <strain evidence="6">SpSt-500</strain>
    </source>
</reference>
<feature type="signal peptide" evidence="4">
    <location>
        <begin position="1"/>
        <end position="20"/>
    </location>
</feature>
<protein>
    <submittedName>
        <fullName evidence="6">CHAT domain-containing protein</fullName>
    </submittedName>
</protein>
<comment type="caution">
    <text evidence="6">The sequence shown here is derived from an EMBL/GenBank/DDBJ whole genome shotgun (WGS) entry which is preliminary data.</text>
</comment>
<evidence type="ECO:0000256" key="2">
    <source>
        <dbReference type="ARBA" id="ARBA00022803"/>
    </source>
</evidence>
<name>A0A832G8E9_9BACT</name>
<feature type="chain" id="PRO_5032552559" evidence="4">
    <location>
        <begin position="21"/>
        <end position="1003"/>
    </location>
</feature>
<dbReference type="SUPFAM" id="SSF81901">
    <property type="entry name" value="HCP-like"/>
    <property type="match status" value="1"/>
</dbReference>
<keyword evidence="1" id="KW-0677">Repeat</keyword>
<organism evidence="6">
    <name type="scientific">Ignavibacterium album</name>
    <dbReference type="NCBI Taxonomy" id="591197"/>
    <lineage>
        <taxon>Bacteria</taxon>
        <taxon>Pseudomonadati</taxon>
        <taxon>Ignavibacteriota</taxon>
        <taxon>Ignavibacteria</taxon>
        <taxon>Ignavibacteriales</taxon>
        <taxon>Ignavibacteriaceae</taxon>
        <taxon>Ignavibacterium</taxon>
    </lineage>
</organism>
<accession>A0A832G8E9</accession>
<gene>
    <name evidence="6" type="ORF">ENS56_14405</name>
</gene>
<proteinExistence type="predicted"/>
<feature type="repeat" description="TPR" evidence="3">
    <location>
        <begin position="207"/>
        <end position="240"/>
    </location>
</feature>
<dbReference type="SUPFAM" id="SSF48452">
    <property type="entry name" value="TPR-like"/>
    <property type="match status" value="1"/>
</dbReference>
<feature type="repeat" description="TPR" evidence="3">
    <location>
        <begin position="291"/>
        <end position="324"/>
    </location>
</feature>
<dbReference type="PROSITE" id="PS50005">
    <property type="entry name" value="TPR"/>
    <property type="match status" value="5"/>
</dbReference>
<dbReference type="Pfam" id="PF12770">
    <property type="entry name" value="CHAT"/>
    <property type="match status" value="1"/>
</dbReference>
<dbReference type="Gene3D" id="1.25.40.10">
    <property type="entry name" value="Tetratricopeptide repeat domain"/>
    <property type="match status" value="3"/>
</dbReference>
<evidence type="ECO:0000313" key="6">
    <source>
        <dbReference type="EMBL" id="HGT49226.1"/>
    </source>
</evidence>
<evidence type="ECO:0000256" key="3">
    <source>
        <dbReference type="PROSITE-ProRule" id="PRU00339"/>
    </source>
</evidence>
<evidence type="ECO:0000256" key="4">
    <source>
        <dbReference type="SAM" id="SignalP"/>
    </source>
</evidence>
<evidence type="ECO:0000256" key="1">
    <source>
        <dbReference type="ARBA" id="ARBA00022737"/>
    </source>
</evidence>
<keyword evidence="2 3" id="KW-0802">TPR repeat</keyword>
<sequence>MLKTLLTSLFILALVSIAFAQNFQNYSLSDTTIANQYIEYAKTFESSSVYDSSIYYYKKARQVFLDLSEHYNEIGLLKSAAFCSNKIGWNLMMQDRYYESLSVLENNLSFASEHIGENDFETAQCYNNIATTYWRLEYFDKALFNYEKALSIIRTLQGEENVKAANIYLNIGNVYADQGYYEKSIEIHSKALSLLIKLLGEEHQNIAAILNNIGLTYNQLGDYDKALEYLEQGLSLRIKLLKPNHLTISSSYNNIGNALFNKKSYDKAIEMHKKALEIRLINFGEDNPQVAGSYNNIGNSLFRKENYDSAMAMYQKSLSIRSRVLKENHPDFAYSYMNIGSVYSVKNDFDNSLKYHNMALSLRLSAYGEKHPLTAGDYLNIAEVYFKKKDYDSSLYFCQKSIVSLVYDFNDTIDFSNPELKRISLPQKLLTALSLKAEVYYLLSNNSDLKKLTASLNTYNLAVQLIDKIRTGYKKEGSQLFFSEGVGLIFEKVITVCMDLYSITKDKSYQELAFNFIEKSKTAVLQMALNESKAKLFSNIPADKIEEERQLKAALSFYETEFLNEQNKKQNKDSLKLYDYQQKLFSFSYRYEELIQELENNYPSYFDLKYQLKNKSISEIQTVLNDDSIILEYFTGDSAIFIALITKNEFNLIKLSKPDNFETLVKGFYSSVIKSETQDYINAASHLTELLIKPIYSQLKPKEKLVIIPHDALFKLPFEALFTKSQSVNAKDFTNLNYLIRDFDISYHYSASFFVNSMERDKKTPSKNFIGFAPVFPKDNSLGYTITSKPNSLLAINEEVLRSVSVDGKAFDELKYSEWEVNSIIDLFSKNKSSGINTAYFYADAKEDSFKQNAGEYKIVHIASHSFMNEDQPDISGVIFAQPTDSVFTNDGILYSAETYNLDLSADLVVLSSCESGLGKLFKGEGMIALTRGFLYSGVSNIIFSLWKIPDKHTSELMVEFYRQMISGKSYAESLQQAKLKLISNSLTARPRSWAGFLLIGVN</sequence>
<dbReference type="PROSITE" id="PS50293">
    <property type="entry name" value="TPR_REGION"/>
    <property type="match status" value="1"/>
</dbReference>
<dbReference type="AlphaFoldDB" id="A0A832G8E9"/>
<feature type="repeat" description="TPR" evidence="3">
    <location>
        <begin position="165"/>
        <end position="198"/>
    </location>
</feature>
<dbReference type="PANTHER" id="PTHR45641:SF1">
    <property type="entry name" value="AAA+ ATPASE DOMAIN-CONTAINING PROTEIN"/>
    <property type="match status" value="1"/>
</dbReference>
<feature type="repeat" description="TPR" evidence="3">
    <location>
        <begin position="249"/>
        <end position="282"/>
    </location>
</feature>
<dbReference type="InterPro" id="IPR019734">
    <property type="entry name" value="TPR_rpt"/>
</dbReference>
<dbReference type="InterPro" id="IPR011990">
    <property type="entry name" value="TPR-like_helical_dom_sf"/>
</dbReference>
<feature type="repeat" description="TPR" evidence="3">
    <location>
        <begin position="333"/>
        <end position="366"/>
    </location>
</feature>
<dbReference type="PANTHER" id="PTHR45641">
    <property type="entry name" value="TETRATRICOPEPTIDE REPEAT PROTEIN (AFU_ORTHOLOGUE AFUA_6G03870)"/>
    <property type="match status" value="1"/>
</dbReference>
<dbReference type="Pfam" id="PF13424">
    <property type="entry name" value="TPR_12"/>
    <property type="match status" value="4"/>
</dbReference>